<evidence type="ECO:0000256" key="3">
    <source>
        <dbReference type="ARBA" id="ARBA00022729"/>
    </source>
</evidence>
<sequence length="314" mass="33178">MSGMMPVKGHLSTQLLCVLVLLVLQLTNSAINELKLSRGKKRCSGLVEVKYDGQWMKLCFTASQMKHATVICNHLGCGPACNISDLYSESTCSSSFSAGITCGGVFSGVKLINGSSPCAGRVEVIVGDSLMKICYPPAYIKAFPVICRQLGCGSAASFHNASHFVEDSRPYLVPAVLCRGDETTGVECKAASYTLESTCPPSFYTGVTCSGDTQPRLIEGDNACSGRLVIRHGHTWATVSDSHLDPKAASVICNELQCGAVVSITGGAHFGEGQGPIRTEEFQCVGNESHLAYCPRAPPMNQTGSHANDAGLIC</sequence>
<evidence type="ECO:0000256" key="10">
    <source>
        <dbReference type="SAM" id="SignalP"/>
    </source>
</evidence>
<keyword evidence="7 9" id="KW-1015">Disulfide bond</keyword>
<dbReference type="GO" id="GO:0016020">
    <property type="term" value="C:membrane"/>
    <property type="evidence" value="ECO:0007669"/>
    <property type="project" value="UniProtKB-SubCell"/>
</dbReference>
<evidence type="ECO:0000256" key="7">
    <source>
        <dbReference type="ARBA" id="ARBA00023157"/>
    </source>
</evidence>
<keyword evidence="3 10" id="KW-0732">Signal</keyword>
<dbReference type="PROSITE" id="PS50287">
    <property type="entry name" value="SRCR_2"/>
    <property type="match status" value="3"/>
</dbReference>
<dbReference type="InterPro" id="IPR001190">
    <property type="entry name" value="SRCR"/>
</dbReference>
<keyword evidence="4" id="KW-0677">Repeat</keyword>
<dbReference type="EMBL" id="AKHW03003856">
    <property type="protein sequence ID" value="KYO32858.1"/>
    <property type="molecule type" value="Genomic_DNA"/>
</dbReference>
<accession>A0A151N7R5</accession>
<feature type="chain" id="PRO_5007585819" description="SRCR domain-containing protein" evidence="10">
    <location>
        <begin position="30"/>
        <end position="314"/>
    </location>
</feature>
<evidence type="ECO:0000256" key="1">
    <source>
        <dbReference type="ARBA" id="ARBA00004167"/>
    </source>
</evidence>
<dbReference type="Pfam" id="PF00530">
    <property type="entry name" value="SRCR"/>
    <property type="match status" value="3"/>
</dbReference>
<dbReference type="AlphaFoldDB" id="A0A151N7R5"/>
<dbReference type="GO" id="GO:0005737">
    <property type="term" value="C:cytoplasm"/>
    <property type="evidence" value="ECO:0007669"/>
    <property type="project" value="UniProtKB-ARBA"/>
</dbReference>
<comment type="caution">
    <text evidence="12">The sequence shown here is derived from an EMBL/GenBank/DDBJ whole genome shotgun (WGS) entry which is preliminary data.</text>
</comment>
<dbReference type="SUPFAM" id="SSF56487">
    <property type="entry name" value="SRCR-like"/>
    <property type="match status" value="3"/>
</dbReference>
<dbReference type="InterPro" id="IPR036772">
    <property type="entry name" value="SRCR-like_dom_sf"/>
</dbReference>
<evidence type="ECO:0000259" key="11">
    <source>
        <dbReference type="PROSITE" id="PS50287"/>
    </source>
</evidence>
<evidence type="ECO:0000313" key="12">
    <source>
        <dbReference type="EMBL" id="KYO32858.1"/>
    </source>
</evidence>
<feature type="disulfide bond" evidence="9">
    <location>
        <begin position="253"/>
        <end position="314"/>
    </location>
</feature>
<dbReference type="PRINTS" id="PR00258">
    <property type="entry name" value="SPERACTRCPTR"/>
</dbReference>
<evidence type="ECO:0000256" key="2">
    <source>
        <dbReference type="ARBA" id="ARBA00022692"/>
    </source>
</evidence>
<reference evidence="12 13" key="1">
    <citation type="journal article" date="2012" name="Genome Biol.">
        <title>Sequencing three crocodilian genomes to illuminate the evolution of archosaurs and amniotes.</title>
        <authorList>
            <person name="St John J.A."/>
            <person name="Braun E.L."/>
            <person name="Isberg S.R."/>
            <person name="Miles L.G."/>
            <person name="Chong A.Y."/>
            <person name="Gongora J."/>
            <person name="Dalzell P."/>
            <person name="Moran C."/>
            <person name="Bed'hom B."/>
            <person name="Abzhanov A."/>
            <person name="Burgess S.C."/>
            <person name="Cooksey A.M."/>
            <person name="Castoe T.A."/>
            <person name="Crawford N.G."/>
            <person name="Densmore L.D."/>
            <person name="Drew J.C."/>
            <person name="Edwards S.V."/>
            <person name="Faircloth B.C."/>
            <person name="Fujita M.K."/>
            <person name="Greenwold M.J."/>
            <person name="Hoffmann F.G."/>
            <person name="Howard J.M."/>
            <person name="Iguchi T."/>
            <person name="Janes D.E."/>
            <person name="Khan S.Y."/>
            <person name="Kohno S."/>
            <person name="de Koning A.J."/>
            <person name="Lance S.L."/>
            <person name="McCarthy F.M."/>
            <person name="McCormack J.E."/>
            <person name="Merchant M.E."/>
            <person name="Peterson D.G."/>
            <person name="Pollock D.D."/>
            <person name="Pourmand N."/>
            <person name="Raney B.J."/>
            <person name="Roessler K.A."/>
            <person name="Sanford J.R."/>
            <person name="Sawyer R.H."/>
            <person name="Schmidt C.J."/>
            <person name="Triplett E.W."/>
            <person name="Tuberville T.D."/>
            <person name="Venegas-Anaya M."/>
            <person name="Howard J.T."/>
            <person name="Jarvis E.D."/>
            <person name="Guillette L.J.Jr."/>
            <person name="Glenn T.C."/>
            <person name="Green R.E."/>
            <person name="Ray D.A."/>
        </authorList>
    </citation>
    <scope>NUCLEOTIDE SEQUENCE [LARGE SCALE GENOMIC DNA]</scope>
    <source>
        <strain evidence="12">KSC_2009_1</strain>
    </source>
</reference>
<dbReference type="eggNOG" id="ENOG502QQ5W">
    <property type="taxonomic scope" value="Eukaryota"/>
</dbReference>
<feature type="domain" description="SRCR" evidence="11">
    <location>
        <begin position="109"/>
        <end position="210"/>
    </location>
</feature>
<dbReference type="Proteomes" id="UP000050525">
    <property type="component" value="Unassembled WGS sequence"/>
</dbReference>
<name>A0A151N7R5_ALLMI</name>
<feature type="domain" description="SRCR" evidence="11">
    <location>
        <begin position="215"/>
        <end position="314"/>
    </location>
</feature>
<keyword evidence="6" id="KW-0472">Membrane</keyword>
<dbReference type="FunFam" id="3.10.250.10:FF:000004">
    <property type="entry name" value="Scavenger receptor cysteine-rich type 1 protein M130"/>
    <property type="match status" value="1"/>
</dbReference>
<evidence type="ECO:0000256" key="6">
    <source>
        <dbReference type="ARBA" id="ARBA00023136"/>
    </source>
</evidence>
<dbReference type="Gene3D" id="3.10.250.10">
    <property type="entry name" value="SRCR-like domain"/>
    <property type="match status" value="3"/>
</dbReference>
<evidence type="ECO:0000313" key="13">
    <source>
        <dbReference type="Proteomes" id="UP000050525"/>
    </source>
</evidence>
<comment type="caution">
    <text evidence="9">Lacks conserved residue(s) required for the propagation of feature annotation.</text>
</comment>
<protein>
    <recommendedName>
        <fullName evidence="11">SRCR domain-containing protein</fullName>
    </recommendedName>
</protein>
<dbReference type="SMART" id="SM00202">
    <property type="entry name" value="SR"/>
    <property type="match status" value="3"/>
</dbReference>
<proteinExistence type="predicted"/>
<keyword evidence="5" id="KW-1133">Transmembrane helix</keyword>
<evidence type="ECO:0000256" key="5">
    <source>
        <dbReference type="ARBA" id="ARBA00022989"/>
    </source>
</evidence>
<evidence type="ECO:0000256" key="9">
    <source>
        <dbReference type="PROSITE-ProRule" id="PRU00196"/>
    </source>
</evidence>
<evidence type="ECO:0000256" key="8">
    <source>
        <dbReference type="ARBA" id="ARBA00023180"/>
    </source>
</evidence>
<dbReference type="FunFam" id="3.10.250.10:FF:000002">
    <property type="entry name" value="Scavenger receptor cysteine-rich type 1 protein M130"/>
    <property type="match status" value="1"/>
</dbReference>
<feature type="domain" description="SRCR" evidence="11">
    <location>
        <begin position="34"/>
        <end position="80"/>
    </location>
</feature>
<keyword evidence="8" id="KW-0325">Glycoprotein</keyword>
<feature type="disulfide bond" evidence="9">
    <location>
        <begin position="178"/>
        <end position="188"/>
    </location>
</feature>
<keyword evidence="13" id="KW-1185">Reference proteome</keyword>
<feature type="disulfide bond" evidence="9">
    <location>
        <begin position="284"/>
        <end position="294"/>
    </location>
</feature>
<evidence type="ECO:0000256" key="4">
    <source>
        <dbReference type="ARBA" id="ARBA00022737"/>
    </source>
</evidence>
<keyword evidence="2" id="KW-0812">Transmembrane</keyword>
<comment type="subcellular location">
    <subcellularLocation>
        <location evidence="1">Membrane</location>
        <topology evidence="1">Single-pass membrane protein</topology>
    </subcellularLocation>
</comment>
<organism evidence="12 13">
    <name type="scientific">Alligator mississippiensis</name>
    <name type="common">American alligator</name>
    <dbReference type="NCBI Taxonomy" id="8496"/>
    <lineage>
        <taxon>Eukaryota</taxon>
        <taxon>Metazoa</taxon>
        <taxon>Chordata</taxon>
        <taxon>Craniata</taxon>
        <taxon>Vertebrata</taxon>
        <taxon>Euteleostomi</taxon>
        <taxon>Archelosauria</taxon>
        <taxon>Archosauria</taxon>
        <taxon>Crocodylia</taxon>
        <taxon>Alligatoridae</taxon>
        <taxon>Alligatorinae</taxon>
        <taxon>Alligator</taxon>
    </lineage>
</organism>
<gene>
    <name evidence="12" type="ORF">Y1Q_0021942</name>
</gene>
<feature type="signal peptide" evidence="10">
    <location>
        <begin position="1"/>
        <end position="29"/>
    </location>
</feature>
<dbReference type="PANTHER" id="PTHR19331">
    <property type="entry name" value="SCAVENGER RECEPTOR DOMAIN-CONTAINING"/>
    <property type="match status" value="1"/>
</dbReference>